<proteinExistence type="predicted"/>
<name>A0A9P4HZ35_9PEZI</name>
<evidence type="ECO:0000256" key="1">
    <source>
        <dbReference type="SAM" id="MobiDB-lite"/>
    </source>
</evidence>
<comment type="caution">
    <text evidence="2">The sequence shown here is derived from an EMBL/GenBank/DDBJ whole genome shotgun (WGS) entry which is preliminary data.</text>
</comment>
<protein>
    <submittedName>
        <fullName evidence="2">Uncharacterized protein</fullName>
    </submittedName>
</protein>
<evidence type="ECO:0000313" key="3">
    <source>
        <dbReference type="Proteomes" id="UP000799776"/>
    </source>
</evidence>
<reference evidence="2" key="1">
    <citation type="journal article" date="2020" name="Stud. Mycol.">
        <title>101 Dothideomycetes genomes: a test case for predicting lifestyles and emergence of pathogens.</title>
        <authorList>
            <person name="Haridas S."/>
            <person name="Albert R."/>
            <person name="Binder M."/>
            <person name="Bloem J."/>
            <person name="Labutti K."/>
            <person name="Salamov A."/>
            <person name="Andreopoulos B."/>
            <person name="Baker S."/>
            <person name="Barry K."/>
            <person name="Bills G."/>
            <person name="Bluhm B."/>
            <person name="Cannon C."/>
            <person name="Castanera R."/>
            <person name="Culley D."/>
            <person name="Daum C."/>
            <person name="Ezra D."/>
            <person name="Gonzalez J."/>
            <person name="Henrissat B."/>
            <person name="Kuo A."/>
            <person name="Liang C."/>
            <person name="Lipzen A."/>
            <person name="Lutzoni F."/>
            <person name="Magnuson J."/>
            <person name="Mondo S."/>
            <person name="Nolan M."/>
            <person name="Ohm R."/>
            <person name="Pangilinan J."/>
            <person name="Park H.-J."/>
            <person name="Ramirez L."/>
            <person name="Alfaro M."/>
            <person name="Sun H."/>
            <person name="Tritt A."/>
            <person name="Yoshinaga Y."/>
            <person name="Zwiers L.-H."/>
            <person name="Turgeon B."/>
            <person name="Goodwin S."/>
            <person name="Spatafora J."/>
            <person name="Crous P."/>
            <person name="Grigoriev I."/>
        </authorList>
    </citation>
    <scope>NUCLEOTIDE SEQUENCE</scope>
    <source>
        <strain evidence="2">CBS 121410</strain>
    </source>
</reference>
<dbReference type="Proteomes" id="UP000799776">
    <property type="component" value="Unassembled WGS sequence"/>
</dbReference>
<dbReference type="AlphaFoldDB" id="A0A9P4HZ35"/>
<gene>
    <name evidence="2" type="ORF">K490DRAFT_55918</name>
</gene>
<dbReference type="EMBL" id="ML978716">
    <property type="protein sequence ID" value="KAF2088508.1"/>
    <property type="molecule type" value="Genomic_DNA"/>
</dbReference>
<keyword evidence="3" id="KW-1185">Reference proteome</keyword>
<evidence type="ECO:0000313" key="2">
    <source>
        <dbReference type="EMBL" id="KAF2088508.1"/>
    </source>
</evidence>
<sequence>MKPGLPQSKRMSKKDHTTATHEHPSHPVVILIVFIVVVVASDQAGTNLKGQGKRRATSIVGQEASSPLGPVHCQYEYTYVSLTFPSFGTDPRPVHTHHARVLGRLQGPKIPVLQHRGVQ</sequence>
<accession>A0A9P4HZ35</accession>
<feature type="compositionally biased region" description="Basic and acidic residues" evidence="1">
    <location>
        <begin position="14"/>
        <end position="23"/>
    </location>
</feature>
<feature type="region of interest" description="Disordered" evidence="1">
    <location>
        <begin position="1"/>
        <end position="23"/>
    </location>
</feature>
<organism evidence="2 3">
    <name type="scientific">Saccharata proteae CBS 121410</name>
    <dbReference type="NCBI Taxonomy" id="1314787"/>
    <lineage>
        <taxon>Eukaryota</taxon>
        <taxon>Fungi</taxon>
        <taxon>Dikarya</taxon>
        <taxon>Ascomycota</taxon>
        <taxon>Pezizomycotina</taxon>
        <taxon>Dothideomycetes</taxon>
        <taxon>Dothideomycetes incertae sedis</taxon>
        <taxon>Botryosphaeriales</taxon>
        <taxon>Saccharataceae</taxon>
        <taxon>Saccharata</taxon>
    </lineage>
</organism>